<dbReference type="HOGENOM" id="CLU_2996693_0_0_1"/>
<gene>
    <name evidence="1" type="ORF">M413DRAFT_437850</name>
</gene>
<dbReference type="AlphaFoldDB" id="A0A0C3CXY2"/>
<reference evidence="1 2" key="1">
    <citation type="submission" date="2014-04" db="EMBL/GenBank/DDBJ databases">
        <authorList>
            <consortium name="DOE Joint Genome Institute"/>
            <person name="Kuo A."/>
            <person name="Gay G."/>
            <person name="Dore J."/>
            <person name="Kohler A."/>
            <person name="Nagy L.G."/>
            <person name="Floudas D."/>
            <person name="Copeland A."/>
            <person name="Barry K.W."/>
            <person name="Cichocki N."/>
            <person name="Veneault-Fourrey C."/>
            <person name="LaButti K."/>
            <person name="Lindquist E.A."/>
            <person name="Lipzen A."/>
            <person name="Lundell T."/>
            <person name="Morin E."/>
            <person name="Murat C."/>
            <person name="Sun H."/>
            <person name="Tunlid A."/>
            <person name="Henrissat B."/>
            <person name="Grigoriev I.V."/>
            <person name="Hibbett D.S."/>
            <person name="Martin F."/>
            <person name="Nordberg H.P."/>
            <person name="Cantor M.N."/>
            <person name="Hua S.X."/>
        </authorList>
    </citation>
    <scope>NUCLEOTIDE SEQUENCE [LARGE SCALE GENOMIC DNA]</scope>
    <source>
        <strain evidence="2">h7</strain>
    </source>
</reference>
<accession>A0A0C3CXY2</accession>
<protein>
    <submittedName>
        <fullName evidence="1">Uncharacterized protein</fullName>
    </submittedName>
</protein>
<name>A0A0C3CXY2_HEBCY</name>
<keyword evidence="2" id="KW-1185">Reference proteome</keyword>
<organism evidence="1 2">
    <name type="scientific">Hebeloma cylindrosporum</name>
    <dbReference type="NCBI Taxonomy" id="76867"/>
    <lineage>
        <taxon>Eukaryota</taxon>
        <taxon>Fungi</taxon>
        <taxon>Dikarya</taxon>
        <taxon>Basidiomycota</taxon>
        <taxon>Agaricomycotina</taxon>
        <taxon>Agaricomycetes</taxon>
        <taxon>Agaricomycetidae</taxon>
        <taxon>Agaricales</taxon>
        <taxon>Agaricineae</taxon>
        <taxon>Hymenogastraceae</taxon>
        <taxon>Hebeloma</taxon>
    </lineage>
</organism>
<evidence type="ECO:0000313" key="1">
    <source>
        <dbReference type="EMBL" id="KIM48666.1"/>
    </source>
</evidence>
<dbReference type="EMBL" id="KN831768">
    <property type="protein sequence ID" value="KIM48666.1"/>
    <property type="molecule type" value="Genomic_DNA"/>
</dbReference>
<reference evidence="2" key="2">
    <citation type="submission" date="2015-01" db="EMBL/GenBank/DDBJ databases">
        <title>Evolutionary Origins and Diversification of the Mycorrhizal Mutualists.</title>
        <authorList>
            <consortium name="DOE Joint Genome Institute"/>
            <consortium name="Mycorrhizal Genomics Consortium"/>
            <person name="Kohler A."/>
            <person name="Kuo A."/>
            <person name="Nagy L.G."/>
            <person name="Floudas D."/>
            <person name="Copeland A."/>
            <person name="Barry K.W."/>
            <person name="Cichocki N."/>
            <person name="Veneault-Fourrey C."/>
            <person name="LaButti K."/>
            <person name="Lindquist E.A."/>
            <person name="Lipzen A."/>
            <person name="Lundell T."/>
            <person name="Morin E."/>
            <person name="Murat C."/>
            <person name="Riley R."/>
            <person name="Ohm R."/>
            <person name="Sun H."/>
            <person name="Tunlid A."/>
            <person name="Henrissat B."/>
            <person name="Grigoriev I.V."/>
            <person name="Hibbett D.S."/>
            <person name="Martin F."/>
        </authorList>
    </citation>
    <scope>NUCLEOTIDE SEQUENCE [LARGE SCALE GENOMIC DNA]</scope>
    <source>
        <strain evidence="2">h7</strain>
    </source>
</reference>
<sequence length="57" mass="6526">MQNACWNLSWEVCRVMLLLTGSTAPVIIKLSNSNLAVRSNSQEPIRNTRMVEFRQAF</sequence>
<evidence type="ECO:0000313" key="2">
    <source>
        <dbReference type="Proteomes" id="UP000053424"/>
    </source>
</evidence>
<proteinExistence type="predicted"/>
<dbReference type="Proteomes" id="UP000053424">
    <property type="component" value="Unassembled WGS sequence"/>
</dbReference>